<evidence type="ECO:0000259" key="1">
    <source>
        <dbReference type="Pfam" id="PF03551"/>
    </source>
</evidence>
<dbReference type="GeneID" id="93643380"/>
<dbReference type="HOGENOM" id="CLU_089258_4_2_9"/>
<dbReference type="SUPFAM" id="SSF46785">
    <property type="entry name" value="Winged helix' DNA-binding domain"/>
    <property type="match status" value="1"/>
</dbReference>
<dbReference type="PANTHER" id="PTHR43252:SF7">
    <property type="entry name" value="TRANSCRIPTIONAL REGULATOR YQJI"/>
    <property type="match status" value="1"/>
</dbReference>
<accession>A0A0B6AGT6</accession>
<dbReference type="PANTHER" id="PTHR43252">
    <property type="entry name" value="TRANSCRIPTIONAL REGULATOR YQJI"/>
    <property type="match status" value="1"/>
</dbReference>
<evidence type="ECO:0000313" key="3">
    <source>
        <dbReference type="Proteomes" id="UP000031829"/>
    </source>
</evidence>
<dbReference type="EMBL" id="CP009920">
    <property type="protein sequence ID" value="AJI20257.1"/>
    <property type="molecule type" value="Genomic_DNA"/>
</dbReference>
<sequence length="195" mass="22913">MSVKLVILGLLMEGNKHPYEIQQTINERQMKHYIKLASGSLYYAFDTLEKNQLVKVVDVIRETNRPEKTVYSITDAGREEFERLYFEQLLKKEHMHRPVYAALSFTSYVDQEKVASSLEKKIEETAAYLEKMQNLYRVKKVDHSIANLSIIMRTIMHLKVELTWFTHLLEAAKSNKLTEVDDGYFEDVEKIVDEF</sequence>
<dbReference type="InterPro" id="IPR036390">
    <property type="entry name" value="WH_DNA-bd_sf"/>
</dbReference>
<feature type="domain" description="Transcription regulator PadR N-terminal" evidence="1">
    <location>
        <begin position="7"/>
        <end position="82"/>
    </location>
</feature>
<dbReference type="InterPro" id="IPR005149">
    <property type="entry name" value="Tscrpt_reg_PadR_N"/>
</dbReference>
<dbReference type="Gene3D" id="1.10.10.10">
    <property type="entry name" value="Winged helix-like DNA-binding domain superfamily/Winged helix DNA-binding domain"/>
    <property type="match status" value="1"/>
</dbReference>
<name>A0A0B6AGT6_PRIM2</name>
<proteinExistence type="predicted"/>
<organism evidence="2 3">
    <name type="scientific">Priestia megaterium (strain ATCC 14581 / DSM 32 / CCUG 1817 / JCM 2506 / NBRC 15308 / NCIMB 9376 / NCTC 10342 / NRRL B-14308 / VKM B-512 / Ford 19)</name>
    <name type="common">Bacillus megaterium</name>
    <dbReference type="NCBI Taxonomy" id="1348623"/>
    <lineage>
        <taxon>Bacteria</taxon>
        <taxon>Bacillati</taxon>
        <taxon>Bacillota</taxon>
        <taxon>Bacilli</taxon>
        <taxon>Bacillales</taxon>
        <taxon>Bacillaceae</taxon>
        <taxon>Priestia</taxon>
    </lineage>
</organism>
<dbReference type="RefSeq" id="WP_034650977.1">
    <property type="nucleotide sequence ID" value="NZ_BCVB01000011.1"/>
</dbReference>
<gene>
    <name evidence="2" type="ORF">BG04_5434</name>
</gene>
<dbReference type="Proteomes" id="UP000031829">
    <property type="component" value="Chromosome"/>
</dbReference>
<reference evidence="2 3" key="1">
    <citation type="journal article" date="2015" name="Genome Announc.">
        <title>Complete genome sequences for 35 biothreat assay-relevant bacillus species.</title>
        <authorList>
            <person name="Johnson S.L."/>
            <person name="Daligault H.E."/>
            <person name="Davenport K.W."/>
            <person name="Jaissle J."/>
            <person name="Frey K.G."/>
            <person name="Ladner J.T."/>
            <person name="Broomall S.M."/>
            <person name="Bishop-Lilly K.A."/>
            <person name="Bruce D.C."/>
            <person name="Gibbons H.S."/>
            <person name="Coyne S.R."/>
            <person name="Lo C.C."/>
            <person name="Meincke L."/>
            <person name="Munk A.C."/>
            <person name="Koroleva G.I."/>
            <person name="Rosenzweig C.N."/>
            <person name="Palacios G.F."/>
            <person name="Redden C.L."/>
            <person name="Minogue T.D."/>
            <person name="Chain P.S."/>
        </authorList>
    </citation>
    <scope>NUCLEOTIDE SEQUENCE [LARGE SCALE GENOMIC DNA]</scope>
    <source>
        <strain evidence="3">ATCC 14581 / DSM 32 / JCM 2506 / NBRC 15308 / NCIMB 9376 / NCTC 10342 / NRRL B-14308 / VKM B-512</strain>
    </source>
</reference>
<dbReference type="InterPro" id="IPR036388">
    <property type="entry name" value="WH-like_DNA-bd_sf"/>
</dbReference>
<dbReference type="AlphaFoldDB" id="A0A0B6AGT6"/>
<evidence type="ECO:0000313" key="2">
    <source>
        <dbReference type="EMBL" id="AJI20257.1"/>
    </source>
</evidence>
<dbReference type="KEGG" id="bmeg:BG04_5434"/>
<protein>
    <submittedName>
        <fullName evidence="2">Transcriptional regulator PadR-like family protein</fullName>
    </submittedName>
</protein>
<dbReference type="Pfam" id="PF03551">
    <property type="entry name" value="PadR"/>
    <property type="match status" value="1"/>
</dbReference>